<keyword evidence="1" id="KW-0687">Ribonucleoprotein</keyword>
<sequence>MIPSDGFEAGEQPSCERCGTVMRESDGEYVCGYCGWSLEVPWVERPSAGDDLPGVGG</sequence>
<dbReference type="RefSeq" id="WP_184216982.1">
    <property type="nucleotide sequence ID" value="NZ_JACHMD010000001.1"/>
</dbReference>
<keyword evidence="1" id="KW-0689">Ribosomal protein</keyword>
<gene>
    <name evidence="1" type="ORF">BKA24_001674</name>
</gene>
<protein>
    <submittedName>
        <fullName evidence="1">Ribosomal protein S27AE</fullName>
    </submittedName>
</protein>
<evidence type="ECO:0000313" key="1">
    <source>
        <dbReference type="EMBL" id="MBB4666965.1"/>
    </source>
</evidence>
<reference evidence="1 2" key="1">
    <citation type="submission" date="2020-08" db="EMBL/GenBank/DDBJ databases">
        <title>Sequencing the genomes of 1000 actinobacteria strains.</title>
        <authorList>
            <person name="Klenk H.-P."/>
        </authorList>
    </citation>
    <scope>NUCLEOTIDE SEQUENCE [LARGE SCALE GENOMIC DNA]</scope>
    <source>
        <strain evidence="1 2">DSM 24947</strain>
    </source>
</reference>
<evidence type="ECO:0000313" key="2">
    <source>
        <dbReference type="Proteomes" id="UP000573729"/>
    </source>
</evidence>
<organism evidence="1 2">
    <name type="scientific">Microbacterium marinum</name>
    <dbReference type="NCBI Taxonomy" id="421115"/>
    <lineage>
        <taxon>Bacteria</taxon>
        <taxon>Bacillati</taxon>
        <taxon>Actinomycetota</taxon>
        <taxon>Actinomycetes</taxon>
        <taxon>Micrococcales</taxon>
        <taxon>Microbacteriaceae</taxon>
        <taxon>Microbacterium</taxon>
    </lineage>
</organism>
<dbReference type="AlphaFoldDB" id="A0A7W7FJ16"/>
<dbReference type="Proteomes" id="UP000573729">
    <property type="component" value="Unassembled WGS sequence"/>
</dbReference>
<accession>A0A7W7FJ16</accession>
<keyword evidence="2" id="KW-1185">Reference proteome</keyword>
<proteinExistence type="predicted"/>
<name>A0A7W7FJ16_9MICO</name>
<comment type="caution">
    <text evidence="1">The sequence shown here is derived from an EMBL/GenBank/DDBJ whole genome shotgun (WGS) entry which is preliminary data.</text>
</comment>
<dbReference type="GO" id="GO:0005840">
    <property type="term" value="C:ribosome"/>
    <property type="evidence" value="ECO:0007669"/>
    <property type="project" value="UniProtKB-KW"/>
</dbReference>
<dbReference type="EMBL" id="JACHMD010000001">
    <property type="protein sequence ID" value="MBB4666965.1"/>
    <property type="molecule type" value="Genomic_DNA"/>
</dbReference>